<proteinExistence type="predicted"/>
<dbReference type="InterPro" id="IPR018712">
    <property type="entry name" value="Tle1-like_cat"/>
</dbReference>
<comment type="caution">
    <text evidence="2">The sequence shown here is derived from an EMBL/GenBank/DDBJ whole genome shotgun (WGS) entry which is preliminary data.</text>
</comment>
<dbReference type="InterPro" id="IPR029058">
    <property type="entry name" value="AB_hydrolase_fold"/>
</dbReference>
<dbReference type="Proteomes" id="UP001172728">
    <property type="component" value="Unassembled WGS sequence"/>
</dbReference>
<feature type="domain" description="T6SS Phospholipase effector Tle1-like catalytic" evidence="1">
    <location>
        <begin position="2"/>
        <end position="257"/>
    </location>
</feature>
<dbReference type="EMBL" id="JAUHPW010000001">
    <property type="protein sequence ID" value="MDN4474675.1"/>
    <property type="molecule type" value="Genomic_DNA"/>
</dbReference>
<dbReference type="SUPFAM" id="SSF53474">
    <property type="entry name" value="alpha/beta-Hydrolases"/>
    <property type="match status" value="1"/>
</dbReference>
<dbReference type="PANTHER" id="PTHR33840">
    <property type="match status" value="1"/>
</dbReference>
<evidence type="ECO:0000313" key="2">
    <source>
        <dbReference type="EMBL" id="MDN4474675.1"/>
    </source>
</evidence>
<accession>A0ABT8G6A7</accession>
<organism evidence="2 3">
    <name type="scientific">Demequina litoralis</name>
    <dbReference type="NCBI Taxonomy" id="3051660"/>
    <lineage>
        <taxon>Bacteria</taxon>
        <taxon>Bacillati</taxon>
        <taxon>Actinomycetota</taxon>
        <taxon>Actinomycetes</taxon>
        <taxon>Micrococcales</taxon>
        <taxon>Demequinaceae</taxon>
        <taxon>Demequina</taxon>
    </lineage>
</organism>
<evidence type="ECO:0000259" key="1">
    <source>
        <dbReference type="Pfam" id="PF09994"/>
    </source>
</evidence>
<keyword evidence="3" id="KW-1185">Reference proteome</keyword>
<reference evidence="2" key="1">
    <citation type="submission" date="2023-06" db="EMBL/GenBank/DDBJ databases">
        <title>Sysu t00192.</title>
        <authorList>
            <person name="Gao L."/>
            <person name="Fang B.-Z."/>
            <person name="Li W.-J."/>
        </authorList>
    </citation>
    <scope>NUCLEOTIDE SEQUENCE</scope>
    <source>
        <strain evidence="2">SYSU T00192</strain>
    </source>
</reference>
<gene>
    <name evidence="2" type="ORF">QQX09_02275</name>
</gene>
<dbReference type="RefSeq" id="WP_301131072.1">
    <property type="nucleotide sequence ID" value="NZ_JAUHPW010000001.1"/>
</dbReference>
<evidence type="ECO:0000313" key="3">
    <source>
        <dbReference type="Proteomes" id="UP001172728"/>
    </source>
</evidence>
<dbReference type="Pfam" id="PF09994">
    <property type="entry name" value="T6SS_Tle1-like_cat"/>
    <property type="match status" value="1"/>
</dbReference>
<sequence>MKRIVVCCDGTWNKPDQARPTNVVKIALAVAPRGPDGVEQRTHYLPGVGTRRGEIIRGGAFGWGLSRAVREAYTAVADDYEPGDEIFLLGYSRGAYTARSAAGFLRNAGILRPEHRDRLDEAYALYRSRSKSTAPGARKAELFRRSYAYPDLAIRFVGVFDTVGSLGIPGSSIPIVRWFNKRWSFHDTQLSRSVTAAYQALAIDEQRTTFQPTLWDLPEPAPGQVLEQAWFAGCHSNVGGGAPDTGLSDLALGWIARMAAGQGLAFANGAFVAGRHLEAGDATTVPFVPDALGPIGRSRTGIFKLWPPYIRPIGEKEHGNESLASSAVARHAARPTDQPENLIEALTRPHRVTEV</sequence>
<protein>
    <submittedName>
        <fullName evidence="2">DUF2235 domain-containing protein</fullName>
    </submittedName>
</protein>
<name>A0ABT8G6A7_9MICO</name>
<dbReference type="PANTHER" id="PTHR33840:SF1">
    <property type="entry name" value="TLE1 PHOSPHOLIPASE DOMAIN-CONTAINING PROTEIN"/>
    <property type="match status" value="1"/>
</dbReference>